<protein>
    <submittedName>
        <fullName evidence="4">TetR family transcriptional regulator</fullName>
    </submittedName>
</protein>
<dbReference type="InterPro" id="IPR009057">
    <property type="entry name" value="Homeodomain-like_sf"/>
</dbReference>
<gene>
    <name evidence="4" type="ORF">NIES267_65260</name>
</gene>
<dbReference type="EMBL" id="AP018227">
    <property type="protein sequence ID" value="BAY87015.1"/>
    <property type="molecule type" value="Genomic_DNA"/>
</dbReference>
<evidence type="ECO:0000256" key="2">
    <source>
        <dbReference type="PROSITE-ProRule" id="PRU00335"/>
    </source>
</evidence>
<dbReference type="Pfam" id="PF17939">
    <property type="entry name" value="TetR_C_30"/>
    <property type="match status" value="1"/>
</dbReference>
<reference evidence="4 5" key="1">
    <citation type="submission" date="2017-06" db="EMBL/GenBank/DDBJ databases">
        <title>Genome sequencing of cyanobaciteial culture collection at National Institute for Environmental Studies (NIES).</title>
        <authorList>
            <person name="Hirose Y."/>
            <person name="Shimura Y."/>
            <person name="Fujisawa T."/>
            <person name="Nakamura Y."/>
            <person name="Kawachi M."/>
        </authorList>
    </citation>
    <scope>NUCLEOTIDE SEQUENCE [LARGE SCALE GENOMIC DNA]</scope>
    <source>
        <strain evidence="4 5">NIES-267</strain>
    </source>
</reference>
<evidence type="ECO:0000256" key="1">
    <source>
        <dbReference type="ARBA" id="ARBA00023125"/>
    </source>
</evidence>
<dbReference type="SUPFAM" id="SSF48498">
    <property type="entry name" value="Tetracyclin repressor-like, C-terminal domain"/>
    <property type="match status" value="1"/>
</dbReference>
<accession>A0A1Z4M0M2</accession>
<keyword evidence="5" id="KW-1185">Reference proteome</keyword>
<proteinExistence type="predicted"/>
<dbReference type="InterPro" id="IPR041586">
    <property type="entry name" value="PsrA_TetR_C"/>
</dbReference>
<sequence>MKKTVTTIDTKEQILNVAERLFAEKGFAGTSLRNVIREAGVNIAAVHYHFGSKEELFIAVVRRVAQQIVTSQVEELSKYENLEEPPSLENILEAFYGPPLRIITQMGEAGVIRAQFMGRCRAEPFPIQQLSDKEFHESQRRFLDILQRALPDQTRTELTWKLDLAVAIIIRTANQLGQSDKVITGNSSEEIEVAITRLVKFVAQGMRNYD</sequence>
<name>A0A1Z4M0M2_9CYAN</name>
<dbReference type="PRINTS" id="PR00455">
    <property type="entry name" value="HTHTETR"/>
</dbReference>
<dbReference type="InterPro" id="IPR001647">
    <property type="entry name" value="HTH_TetR"/>
</dbReference>
<evidence type="ECO:0000313" key="4">
    <source>
        <dbReference type="EMBL" id="BAY87015.1"/>
    </source>
</evidence>
<dbReference type="GO" id="GO:0003700">
    <property type="term" value="F:DNA-binding transcription factor activity"/>
    <property type="evidence" value="ECO:0007669"/>
    <property type="project" value="TreeGrafter"/>
</dbReference>
<dbReference type="InterPro" id="IPR036271">
    <property type="entry name" value="Tet_transcr_reg_TetR-rel_C_sf"/>
</dbReference>
<organism evidence="4 5">
    <name type="scientific">Calothrix parasitica NIES-267</name>
    <dbReference type="NCBI Taxonomy" id="1973488"/>
    <lineage>
        <taxon>Bacteria</taxon>
        <taxon>Bacillati</taxon>
        <taxon>Cyanobacteriota</taxon>
        <taxon>Cyanophyceae</taxon>
        <taxon>Nostocales</taxon>
        <taxon>Calotrichaceae</taxon>
        <taxon>Calothrix</taxon>
    </lineage>
</organism>
<feature type="domain" description="HTH tetR-type" evidence="3">
    <location>
        <begin position="8"/>
        <end position="68"/>
    </location>
</feature>
<dbReference type="InterPro" id="IPR023772">
    <property type="entry name" value="DNA-bd_HTH_TetR-type_CS"/>
</dbReference>
<dbReference type="SUPFAM" id="SSF46689">
    <property type="entry name" value="Homeodomain-like"/>
    <property type="match status" value="1"/>
</dbReference>
<dbReference type="PROSITE" id="PS50977">
    <property type="entry name" value="HTH_TETR_2"/>
    <property type="match status" value="1"/>
</dbReference>
<evidence type="ECO:0000313" key="5">
    <source>
        <dbReference type="Proteomes" id="UP000218418"/>
    </source>
</evidence>
<dbReference type="PANTHER" id="PTHR30055">
    <property type="entry name" value="HTH-TYPE TRANSCRIPTIONAL REGULATOR RUTR"/>
    <property type="match status" value="1"/>
</dbReference>
<evidence type="ECO:0000259" key="3">
    <source>
        <dbReference type="PROSITE" id="PS50977"/>
    </source>
</evidence>
<dbReference type="OrthoDB" id="9800152at2"/>
<dbReference type="PROSITE" id="PS01081">
    <property type="entry name" value="HTH_TETR_1"/>
    <property type="match status" value="1"/>
</dbReference>
<dbReference type="GO" id="GO:0000976">
    <property type="term" value="F:transcription cis-regulatory region binding"/>
    <property type="evidence" value="ECO:0007669"/>
    <property type="project" value="TreeGrafter"/>
</dbReference>
<dbReference type="PANTHER" id="PTHR30055:SF235">
    <property type="entry name" value="TRANSCRIPTIONAL REGULATORY PROTEIN"/>
    <property type="match status" value="1"/>
</dbReference>
<dbReference type="Proteomes" id="UP000218418">
    <property type="component" value="Chromosome"/>
</dbReference>
<dbReference type="AlphaFoldDB" id="A0A1Z4M0M2"/>
<dbReference type="Pfam" id="PF00440">
    <property type="entry name" value="TetR_N"/>
    <property type="match status" value="1"/>
</dbReference>
<dbReference type="InterPro" id="IPR050109">
    <property type="entry name" value="HTH-type_TetR-like_transc_reg"/>
</dbReference>
<feature type="DNA-binding region" description="H-T-H motif" evidence="2">
    <location>
        <begin position="31"/>
        <end position="50"/>
    </location>
</feature>
<dbReference type="Gene3D" id="1.10.357.10">
    <property type="entry name" value="Tetracycline Repressor, domain 2"/>
    <property type="match status" value="1"/>
</dbReference>
<keyword evidence="1 2" id="KW-0238">DNA-binding</keyword>